<dbReference type="AlphaFoldDB" id="A0A839TQ70"/>
<evidence type="ECO:0000313" key="2">
    <source>
        <dbReference type="EMBL" id="MBB3128663.1"/>
    </source>
</evidence>
<organism evidence="2 3">
    <name type="scientific">Paenibacillus rhizosphaerae</name>
    <dbReference type="NCBI Taxonomy" id="297318"/>
    <lineage>
        <taxon>Bacteria</taxon>
        <taxon>Bacillati</taxon>
        <taxon>Bacillota</taxon>
        <taxon>Bacilli</taxon>
        <taxon>Bacillales</taxon>
        <taxon>Paenibacillaceae</taxon>
        <taxon>Paenibacillus</taxon>
    </lineage>
</organism>
<dbReference type="Proteomes" id="UP000517523">
    <property type="component" value="Unassembled WGS sequence"/>
</dbReference>
<sequence length="91" mass="9710">MSEPVVGMDTFKSVAISGRIPIMTNSAIPMANEHSAMASRDRSVAAGILVSVDDIRSNPLSAHDDLQDTSPRRRETDPILTSMISTTLIAA</sequence>
<comment type="caution">
    <text evidence="2">The sequence shown here is derived from an EMBL/GenBank/DDBJ whole genome shotgun (WGS) entry which is preliminary data.</text>
</comment>
<feature type="region of interest" description="Disordered" evidence="1">
    <location>
        <begin position="58"/>
        <end position="78"/>
    </location>
</feature>
<evidence type="ECO:0000256" key="1">
    <source>
        <dbReference type="SAM" id="MobiDB-lite"/>
    </source>
</evidence>
<protein>
    <submittedName>
        <fullName evidence="2">Uncharacterized protein</fullName>
    </submittedName>
</protein>
<dbReference type="RefSeq" id="WP_246426589.1">
    <property type="nucleotide sequence ID" value="NZ_JACHXJ010000002.1"/>
</dbReference>
<dbReference type="EMBL" id="JACHXJ010000002">
    <property type="protein sequence ID" value="MBB3128663.1"/>
    <property type="molecule type" value="Genomic_DNA"/>
</dbReference>
<name>A0A839TQ70_9BACL</name>
<feature type="compositionally biased region" description="Basic and acidic residues" evidence="1">
    <location>
        <begin position="62"/>
        <end position="77"/>
    </location>
</feature>
<reference evidence="2 3" key="1">
    <citation type="submission" date="2020-08" db="EMBL/GenBank/DDBJ databases">
        <title>Genomic Encyclopedia of Type Strains, Phase III (KMG-III): the genomes of soil and plant-associated and newly described type strains.</title>
        <authorList>
            <person name="Whitman W."/>
        </authorList>
    </citation>
    <scope>NUCLEOTIDE SEQUENCE [LARGE SCALE GENOMIC DNA]</scope>
    <source>
        <strain evidence="2 3">CECT 5831</strain>
    </source>
</reference>
<evidence type="ECO:0000313" key="3">
    <source>
        <dbReference type="Proteomes" id="UP000517523"/>
    </source>
</evidence>
<accession>A0A839TQ70</accession>
<proteinExistence type="predicted"/>
<gene>
    <name evidence="2" type="ORF">FHS19_003317</name>
</gene>